<comment type="catalytic activity">
    <reaction evidence="5">
        <text>a D-aminoacyl-tRNA + H2O = a tRNA + a D-alpha-amino acid + H(+)</text>
        <dbReference type="Rhea" id="RHEA:13953"/>
        <dbReference type="Rhea" id="RHEA-COMP:10123"/>
        <dbReference type="Rhea" id="RHEA-COMP:10124"/>
        <dbReference type="ChEBI" id="CHEBI:15377"/>
        <dbReference type="ChEBI" id="CHEBI:15378"/>
        <dbReference type="ChEBI" id="CHEBI:59871"/>
        <dbReference type="ChEBI" id="CHEBI:78442"/>
        <dbReference type="ChEBI" id="CHEBI:79333"/>
        <dbReference type="EC" id="3.1.1.96"/>
    </reaction>
</comment>
<comment type="subcellular location">
    <subcellularLocation>
        <location evidence="6">Cytoplasm</location>
    </subcellularLocation>
</comment>
<keyword evidence="6" id="KW-0963">Cytoplasm</keyword>
<dbReference type="AlphaFoldDB" id="A0A8H3GYA3"/>
<name>A0A8H3GYA3_9AGAM</name>
<dbReference type="SUPFAM" id="SSF69500">
    <property type="entry name" value="DTD-like"/>
    <property type="match status" value="1"/>
</dbReference>
<dbReference type="EMBL" id="CAJMWT010003479">
    <property type="protein sequence ID" value="CAE6472497.1"/>
    <property type="molecule type" value="Genomic_DNA"/>
</dbReference>
<dbReference type="PANTHER" id="PTHR10472:SF5">
    <property type="entry name" value="D-AMINOACYL-TRNA DEACYLASE 1"/>
    <property type="match status" value="1"/>
</dbReference>
<dbReference type="NCBIfam" id="TIGR00256">
    <property type="entry name" value="D-aminoacyl-tRNA deacylase"/>
    <property type="match status" value="1"/>
</dbReference>
<accession>A0A8H3GYA3</accession>
<dbReference type="Proteomes" id="UP000663843">
    <property type="component" value="Unassembled WGS sequence"/>
</dbReference>
<dbReference type="PANTHER" id="PTHR10472">
    <property type="entry name" value="D-TYROSYL-TRNA TYR DEACYLASE"/>
    <property type="match status" value="1"/>
</dbReference>
<evidence type="ECO:0000256" key="5">
    <source>
        <dbReference type="ARBA" id="ARBA00048018"/>
    </source>
</evidence>
<evidence type="ECO:0000256" key="3">
    <source>
        <dbReference type="ARBA" id="ARBA00020007"/>
    </source>
</evidence>
<sequence length="212" mass="23118">MRAVIQRVSSASVTVDSHVVSSISQGLMCLIGIGDDDTEKDSDYIVNKILNLKVFDDPASGAMWKKSVKDIEGEILCVSQFTLMAKTIKGAKPDFHKASHGNILVIRTVDLLTKYSQANYLDRYTRHCSNPWRAHTFLRGLRVRPSYAQGPTPTHMIDGQFGAMMSVALTNEGPVTLTVDSRKFEYTPIAEASAKKRPAEGGSTPGTSTPGN</sequence>
<evidence type="ECO:0000256" key="2">
    <source>
        <dbReference type="ARBA" id="ARBA00013056"/>
    </source>
</evidence>
<dbReference type="Gene3D" id="3.50.80.10">
    <property type="entry name" value="D-tyrosyl-tRNA(Tyr) deacylase"/>
    <property type="match status" value="1"/>
</dbReference>
<comment type="catalytic activity">
    <reaction evidence="4">
        <text>glycyl-tRNA(Ala) + H2O = tRNA(Ala) + glycine + H(+)</text>
        <dbReference type="Rhea" id="RHEA:53744"/>
        <dbReference type="Rhea" id="RHEA-COMP:9657"/>
        <dbReference type="Rhea" id="RHEA-COMP:13640"/>
        <dbReference type="ChEBI" id="CHEBI:15377"/>
        <dbReference type="ChEBI" id="CHEBI:15378"/>
        <dbReference type="ChEBI" id="CHEBI:57305"/>
        <dbReference type="ChEBI" id="CHEBI:78442"/>
        <dbReference type="ChEBI" id="CHEBI:78522"/>
        <dbReference type="EC" id="3.1.1.96"/>
    </reaction>
</comment>
<evidence type="ECO:0000256" key="4">
    <source>
        <dbReference type="ARBA" id="ARBA00047676"/>
    </source>
</evidence>
<feature type="compositionally biased region" description="Low complexity" evidence="7">
    <location>
        <begin position="201"/>
        <end position="212"/>
    </location>
</feature>
<dbReference type="GO" id="GO:0000049">
    <property type="term" value="F:tRNA binding"/>
    <property type="evidence" value="ECO:0007669"/>
    <property type="project" value="UniProtKB-KW"/>
</dbReference>
<comment type="similarity">
    <text evidence="1 6">Belongs to the DTD family.</text>
</comment>
<evidence type="ECO:0000256" key="6">
    <source>
        <dbReference type="RuleBase" id="RU003470"/>
    </source>
</evidence>
<comment type="caution">
    <text evidence="8">The sequence shown here is derived from an EMBL/GenBank/DDBJ whole genome shotgun (WGS) entry which is preliminary data.</text>
</comment>
<evidence type="ECO:0000313" key="9">
    <source>
        <dbReference type="Proteomes" id="UP000663843"/>
    </source>
</evidence>
<feature type="region of interest" description="Disordered" evidence="7">
    <location>
        <begin position="190"/>
        <end position="212"/>
    </location>
</feature>
<dbReference type="Pfam" id="PF02580">
    <property type="entry name" value="Tyr_Deacylase"/>
    <property type="match status" value="1"/>
</dbReference>
<dbReference type="GO" id="GO:0051500">
    <property type="term" value="F:D-tyrosyl-tRNA(Tyr) deacylase activity"/>
    <property type="evidence" value="ECO:0007669"/>
    <property type="project" value="TreeGrafter"/>
</dbReference>
<protein>
    <recommendedName>
        <fullName evidence="3 6">D-aminoacyl-tRNA deacylase</fullName>
        <ecNumber evidence="2 6">3.1.1.96</ecNumber>
    </recommendedName>
</protein>
<dbReference type="GO" id="GO:0005737">
    <property type="term" value="C:cytoplasm"/>
    <property type="evidence" value="ECO:0007669"/>
    <property type="project" value="UniProtKB-SubCell"/>
</dbReference>
<evidence type="ECO:0000256" key="1">
    <source>
        <dbReference type="ARBA" id="ARBA00009673"/>
    </source>
</evidence>
<keyword evidence="6" id="KW-0378">Hydrolase</keyword>
<evidence type="ECO:0000256" key="7">
    <source>
        <dbReference type="SAM" id="MobiDB-lite"/>
    </source>
</evidence>
<proteinExistence type="inferred from homology"/>
<evidence type="ECO:0000313" key="8">
    <source>
        <dbReference type="EMBL" id="CAE6472497.1"/>
    </source>
</evidence>
<dbReference type="EC" id="3.1.1.96" evidence="2 6"/>
<keyword evidence="6" id="KW-0694">RNA-binding</keyword>
<organism evidence="8 9">
    <name type="scientific">Rhizoctonia solani</name>
    <dbReference type="NCBI Taxonomy" id="456999"/>
    <lineage>
        <taxon>Eukaryota</taxon>
        <taxon>Fungi</taxon>
        <taxon>Dikarya</taxon>
        <taxon>Basidiomycota</taxon>
        <taxon>Agaricomycotina</taxon>
        <taxon>Agaricomycetes</taxon>
        <taxon>Cantharellales</taxon>
        <taxon>Ceratobasidiaceae</taxon>
        <taxon>Rhizoctonia</taxon>
    </lineage>
</organism>
<dbReference type="InterPro" id="IPR023509">
    <property type="entry name" value="DTD-like_sf"/>
</dbReference>
<reference evidence="8" key="1">
    <citation type="submission" date="2021-01" db="EMBL/GenBank/DDBJ databases">
        <authorList>
            <person name="Kaushik A."/>
        </authorList>
    </citation>
    <scope>NUCLEOTIDE SEQUENCE</scope>
    <source>
        <strain evidence="8">AG2-2IIIB</strain>
    </source>
</reference>
<dbReference type="FunFam" id="3.50.80.10:FF:000001">
    <property type="entry name" value="D-aminoacyl-tRNA deacylase"/>
    <property type="match status" value="1"/>
</dbReference>
<dbReference type="InterPro" id="IPR003732">
    <property type="entry name" value="Daa-tRNA_deacyls_DTD"/>
</dbReference>
<gene>
    <name evidence="8" type="ORF">RDB_LOCUS108031</name>
</gene>
<keyword evidence="6" id="KW-0820">tRNA-binding</keyword>